<evidence type="ECO:0000313" key="9">
    <source>
        <dbReference type="Proteomes" id="UP000823928"/>
    </source>
</evidence>
<dbReference type="InterPro" id="IPR004358">
    <property type="entry name" value="Sig_transdc_His_kin-like_C"/>
</dbReference>
<dbReference type="Proteomes" id="UP000823928">
    <property type="component" value="Unassembled WGS sequence"/>
</dbReference>
<keyword evidence="3" id="KW-0597">Phosphoprotein</keyword>
<reference evidence="8" key="1">
    <citation type="submission" date="2020-10" db="EMBL/GenBank/DDBJ databases">
        <authorList>
            <person name="Gilroy R."/>
        </authorList>
    </citation>
    <scope>NUCLEOTIDE SEQUENCE</scope>
    <source>
        <strain evidence="8">6276</strain>
    </source>
</reference>
<comment type="catalytic activity">
    <reaction evidence="1">
        <text>ATP + protein L-histidine = ADP + protein N-phospho-L-histidine.</text>
        <dbReference type="EC" id="2.7.13.3"/>
    </reaction>
</comment>
<dbReference type="InterPro" id="IPR036097">
    <property type="entry name" value="HisK_dim/P_sf"/>
</dbReference>
<proteinExistence type="predicted"/>
<feature type="domain" description="Histidine kinase" evidence="7">
    <location>
        <begin position="319"/>
        <end position="557"/>
    </location>
</feature>
<evidence type="ECO:0000256" key="2">
    <source>
        <dbReference type="ARBA" id="ARBA00012438"/>
    </source>
</evidence>
<evidence type="ECO:0000256" key="3">
    <source>
        <dbReference type="ARBA" id="ARBA00022553"/>
    </source>
</evidence>
<dbReference type="InterPro" id="IPR005467">
    <property type="entry name" value="His_kinase_dom"/>
</dbReference>
<keyword evidence="5" id="KW-0418">Kinase</keyword>
<dbReference type="SMART" id="SM00387">
    <property type="entry name" value="HATPase_c"/>
    <property type="match status" value="1"/>
</dbReference>
<dbReference type="CDD" id="cd00082">
    <property type="entry name" value="HisKA"/>
    <property type="match status" value="1"/>
</dbReference>
<dbReference type="Pfam" id="PF00512">
    <property type="entry name" value="HisKA"/>
    <property type="match status" value="1"/>
</dbReference>
<dbReference type="SUPFAM" id="SSF52172">
    <property type="entry name" value="CheY-like"/>
    <property type="match status" value="1"/>
</dbReference>
<dbReference type="PANTHER" id="PTHR43711">
    <property type="entry name" value="TWO-COMPONENT HISTIDINE KINASE"/>
    <property type="match status" value="1"/>
</dbReference>
<dbReference type="Gene3D" id="1.10.287.130">
    <property type="match status" value="1"/>
</dbReference>
<dbReference type="EC" id="2.7.13.3" evidence="2"/>
<name>A0A9D1EXR7_9BACT</name>
<dbReference type="InterPro" id="IPR036890">
    <property type="entry name" value="HATPase_C_sf"/>
</dbReference>
<dbReference type="GO" id="GO:0000155">
    <property type="term" value="F:phosphorelay sensor kinase activity"/>
    <property type="evidence" value="ECO:0007669"/>
    <property type="project" value="InterPro"/>
</dbReference>
<dbReference type="PRINTS" id="PR00344">
    <property type="entry name" value="BCTRLSENSOR"/>
</dbReference>
<organism evidence="8 9">
    <name type="scientific">Candidatus Scatousia excrementigallinarum</name>
    <dbReference type="NCBI Taxonomy" id="2840935"/>
    <lineage>
        <taxon>Bacteria</taxon>
        <taxon>Candidatus Scatousia</taxon>
    </lineage>
</organism>
<dbReference type="InterPro" id="IPR003661">
    <property type="entry name" value="HisK_dim/P_dom"/>
</dbReference>
<accession>A0A9D1EXR7</accession>
<reference evidence="8" key="2">
    <citation type="journal article" date="2021" name="PeerJ">
        <title>Extensive microbial diversity within the chicken gut microbiome revealed by metagenomics and culture.</title>
        <authorList>
            <person name="Gilroy R."/>
            <person name="Ravi A."/>
            <person name="Getino M."/>
            <person name="Pursley I."/>
            <person name="Horton D.L."/>
            <person name="Alikhan N.F."/>
            <person name="Baker D."/>
            <person name="Gharbi K."/>
            <person name="Hall N."/>
            <person name="Watson M."/>
            <person name="Adriaenssens E.M."/>
            <person name="Foster-Nyarko E."/>
            <person name="Jarju S."/>
            <person name="Secka A."/>
            <person name="Antonio M."/>
            <person name="Oren A."/>
            <person name="Chaudhuri R.R."/>
            <person name="La Ragione R."/>
            <person name="Hildebrand F."/>
            <person name="Pallen M.J."/>
        </authorList>
    </citation>
    <scope>NUCLEOTIDE SEQUENCE</scope>
    <source>
        <strain evidence="8">6276</strain>
    </source>
</reference>
<dbReference type="FunFam" id="3.30.565.10:FF:000010">
    <property type="entry name" value="Sensor histidine kinase RcsC"/>
    <property type="match status" value="1"/>
</dbReference>
<dbReference type="Pfam" id="PF02518">
    <property type="entry name" value="HATPase_c"/>
    <property type="match status" value="1"/>
</dbReference>
<gene>
    <name evidence="8" type="ORF">IAC10_01460</name>
</gene>
<dbReference type="Gene3D" id="3.30.450.40">
    <property type="match status" value="1"/>
</dbReference>
<dbReference type="InterPro" id="IPR011006">
    <property type="entry name" value="CheY-like_superfamily"/>
</dbReference>
<dbReference type="SMART" id="SM00388">
    <property type="entry name" value="HisKA"/>
    <property type="match status" value="1"/>
</dbReference>
<protein>
    <recommendedName>
        <fullName evidence="2">histidine kinase</fullName>
        <ecNumber evidence="2">2.7.13.3</ecNumber>
    </recommendedName>
</protein>
<dbReference type="FunFam" id="1.10.287.130:FF:000001">
    <property type="entry name" value="Two-component sensor histidine kinase"/>
    <property type="match status" value="1"/>
</dbReference>
<sequence>MIRILLISDREEQKERYKNLLNRNKYGFEALCDTLFICDSVNLEPPDIIIFDTKTKIDFKSLSKKIKPLCEKAVILLLTSDEFSDRELIKYANAFITENANDEMILGTINMNLRMKNSLEKLSETNKDLQDSLYRQNALYSTSSQFAGTLDKKKLINFMVEGIDRALSFSLTCTLSFCDTEPVLLINSLHELSDELISALKLRTVLHYKSLFETENAPYKLDINTIKVIKYIKDNASRFTFDIFHYDNMFAPIRLGENFYGCVEIFKDAPFSSDDARCFQTIAQQVALPLKSAALYQEIKETNLKLEKLERLKSEFISIVSHELRTPLTSIKNSLDILLTGKCGEINETGNKFLDMAKRNVQRLSGIINDLLDLSKIEAGKMDFHFKNINIHQVIDYVKSTLTILAKEKGLTLTTDETENLPEVYADSQRLEQVLTNLVSNAIKFTPEGKNIVITSKLQNAADISVHPYFQDEIAKLKGDYIVVSVKDEGIGIAEKDLLHAFDKFAQIENSLSRKVGGSGLGLPIAKQLLDAHKGAIWCRSKLEFGSEFSFAIPVAPVHACLPPEPLPLL</sequence>
<evidence type="ECO:0000256" key="6">
    <source>
        <dbReference type="ARBA" id="ARBA00023012"/>
    </source>
</evidence>
<dbReference type="PANTHER" id="PTHR43711:SF1">
    <property type="entry name" value="HISTIDINE KINASE 1"/>
    <property type="match status" value="1"/>
</dbReference>
<evidence type="ECO:0000256" key="1">
    <source>
        <dbReference type="ARBA" id="ARBA00000085"/>
    </source>
</evidence>
<dbReference type="InterPro" id="IPR029016">
    <property type="entry name" value="GAF-like_dom_sf"/>
</dbReference>
<dbReference type="SUPFAM" id="SSF55781">
    <property type="entry name" value="GAF domain-like"/>
    <property type="match status" value="1"/>
</dbReference>
<keyword evidence="4" id="KW-0808">Transferase</keyword>
<comment type="caution">
    <text evidence="8">The sequence shown here is derived from an EMBL/GenBank/DDBJ whole genome shotgun (WGS) entry which is preliminary data.</text>
</comment>
<dbReference type="CDD" id="cd16922">
    <property type="entry name" value="HATPase_EvgS-ArcB-TorS-like"/>
    <property type="match status" value="1"/>
</dbReference>
<dbReference type="SUPFAM" id="SSF55874">
    <property type="entry name" value="ATPase domain of HSP90 chaperone/DNA topoisomerase II/histidine kinase"/>
    <property type="match status" value="1"/>
</dbReference>
<dbReference type="Gene3D" id="3.30.565.10">
    <property type="entry name" value="Histidine kinase-like ATPase, C-terminal domain"/>
    <property type="match status" value="1"/>
</dbReference>
<dbReference type="InterPro" id="IPR003594">
    <property type="entry name" value="HATPase_dom"/>
</dbReference>
<dbReference type="PROSITE" id="PS50109">
    <property type="entry name" value="HIS_KIN"/>
    <property type="match status" value="1"/>
</dbReference>
<dbReference type="SUPFAM" id="SSF47384">
    <property type="entry name" value="Homodimeric domain of signal transducing histidine kinase"/>
    <property type="match status" value="1"/>
</dbReference>
<dbReference type="EMBL" id="DVIU01000030">
    <property type="protein sequence ID" value="HIS35287.1"/>
    <property type="molecule type" value="Genomic_DNA"/>
</dbReference>
<dbReference type="AlphaFoldDB" id="A0A9D1EXR7"/>
<evidence type="ECO:0000256" key="4">
    <source>
        <dbReference type="ARBA" id="ARBA00022679"/>
    </source>
</evidence>
<keyword evidence="6" id="KW-0902">Two-component regulatory system</keyword>
<evidence type="ECO:0000256" key="5">
    <source>
        <dbReference type="ARBA" id="ARBA00022777"/>
    </source>
</evidence>
<evidence type="ECO:0000259" key="7">
    <source>
        <dbReference type="PROSITE" id="PS50109"/>
    </source>
</evidence>
<dbReference type="InterPro" id="IPR050736">
    <property type="entry name" value="Sensor_HK_Regulatory"/>
</dbReference>
<evidence type="ECO:0000313" key="8">
    <source>
        <dbReference type="EMBL" id="HIS35287.1"/>
    </source>
</evidence>